<sequence length="110" mass="13412">MDVPKPKKYKRARSTRDMENFLWGMELYFRAMDIEDKVTKHVKDCSEFMFQIFDLSEKETFNWFRDRWKSWAKQELHQQGITELTVAMFKVESFVKLSPRKHKLKSSKPK</sequence>
<accession>A0A7J8QF66</accession>
<reference evidence="1 2" key="1">
    <citation type="journal article" date="2019" name="Genome Biol. Evol.">
        <title>Insights into the evolution of the New World diploid cottons (Gossypium, subgenus Houzingenia) based on genome sequencing.</title>
        <authorList>
            <person name="Grover C.E."/>
            <person name="Arick M.A. 2nd"/>
            <person name="Thrash A."/>
            <person name="Conover J.L."/>
            <person name="Sanders W.S."/>
            <person name="Peterson D.G."/>
            <person name="Frelichowski J.E."/>
            <person name="Scheffler J.A."/>
            <person name="Scheffler B.E."/>
            <person name="Wendel J.F."/>
        </authorList>
    </citation>
    <scope>NUCLEOTIDE SEQUENCE [LARGE SCALE GENOMIC DNA]</scope>
    <source>
        <strain evidence="1">8</strain>
        <tissue evidence="1">Leaf</tissue>
    </source>
</reference>
<dbReference type="Proteomes" id="UP000593578">
    <property type="component" value="Unassembled WGS sequence"/>
</dbReference>
<comment type="caution">
    <text evidence="1">The sequence shown here is derived from an EMBL/GenBank/DDBJ whole genome shotgun (WGS) entry which is preliminary data.</text>
</comment>
<organism evidence="1 2">
    <name type="scientific">Gossypium raimondii</name>
    <name type="common">Peruvian cotton</name>
    <name type="synonym">Gossypium klotzschianum subsp. raimondii</name>
    <dbReference type="NCBI Taxonomy" id="29730"/>
    <lineage>
        <taxon>Eukaryota</taxon>
        <taxon>Viridiplantae</taxon>
        <taxon>Streptophyta</taxon>
        <taxon>Embryophyta</taxon>
        <taxon>Tracheophyta</taxon>
        <taxon>Spermatophyta</taxon>
        <taxon>Magnoliopsida</taxon>
        <taxon>eudicotyledons</taxon>
        <taxon>Gunneridae</taxon>
        <taxon>Pentapetalae</taxon>
        <taxon>rosids</taxon>
        <taxon>malvids</taxon>
        <taxon>Malvales</taxon>
        <taxon>Malvaceae</taxon>
        <taxon>Malvoideae</taxon>
        <taxon>Gossypium</taxon>
    </lineage>
</organism>
<dbReference type="EMBL" id="JABEZZ010000011">
    <property type="protein sequence ID" value="MBA0600181.1"/>
    <property type="molecule type" value="Genomic_DNA"/>
</dbReference>
<gene>
    <name evidence="1" type="ORF">Gorai_006379</name>
</gene>
<evidence type="ECO:0000313" key="2">
    <source>
        <dbReference type="Proteomes" id="UP000593578"/>
    </source>
</evidence>
<protein>
    <submittedName>
        <fullName evidence="1">Uncharacterized protein</fullName>
    </submittedName>
</protein>
<proteinExistence type="predicted"/>
<name>A0A7J8QF66_GOSRA</name>
<evidence type="ECO:0000313" key="1">
    <source>
        <dbReference type="EMBL" id="MBA0600181.1"/>
    </source>
</evidence>
<dbReference type="AlphaFoldDB" id="A0A7J8QF66"/>